<feature type="domain" description="Protein kinase" evidence="6">
    <location>
        <begin position="1"/>
        <end position="285"/>
    </location>
</feature>
<dbReference type="AlphaFoldDB" id="A0AAD1YVF6"/>
<sequence>MATLRLVLKQAKRTVDSTQGSFIGKGSCGHVYKGIIESTGQLLLKDLIKMVHKGTRSFWWRFTCFLCCVTLTLSIWSVTVMRGPETLGSLENRLHDLTLDMQPLDWITRMKVADGTAKGLSYLYHQANPPVIYGELKSSNILMDDGFLPKLSDFGIAKFCPNEDKTHITTRLMSTYGYFAPEYAETGKPTMKSDVYSFGIVLLEIITGCRSLDDNREIGRHALINWARPFLNDCKNCVQLADPQLNGEFQESVFCMVVDMVLMCVRDDAPSRPTMTQVAAAMDYLAL</sequence>
<proteinExistence type="predicted"/>
<dbReference type="Proteomes" id="UP000834106">
    <property type="component" value="Chromosome 3"/>
</dbReference>
<evidence type="ECO:0000256" key="3">
    <source>
        <dbReference type="ARBA" id="ARBA00023136"/>
    </source>
</evidence>
<reference evidence="7" key="1">
    <citation type="submission" date="2023-05" db="EMBL/GenBank/DDBJ databases">
        <authorList>
            <person name="Huff M."/>
        </authorList>
    </citation>
    <scope>NUCLEOTIDE SEQUENCE</scope>
</reference>
<feature type="transmembrane region" description="Helical" evidence="5">
    <location>
        <begin position="58"/>
        <end position="78"/>
    </location>
</feature>
<comment type="subcellular location">
    <subcellularLocation>
        <location evidence="1">Cell membrane</location>
        <topology evidence="1">Lipid-anchor</topology>
    </subcellularLocation>
</comment>
<dbReference type="PROSITE" id="PS50011">
    <property type="entry name" value="PROTEIN_KINASE_DOM"/>
    <property type="match status" value="1"/>
</dbReference>
<keyword evidence="3 5" id="KW-0472">Membrane</keyword>
<dbReference type="EMBL" id="OU503038">
    <property type="protein sequence ID" value="CAI9758099.1"/>
    <property type="molecule type" value="Genomic_DNA"/>
</dbReference>
<evidence type="ECO:0000256" key="5">
    <source>
        <dbReference type="SAM" id="Phobius"/>
    </source>
</evidence>
<dbReference type="InterPro" id="IPR000719">
    <property type="entry name" value="Prot_kinase_dom"/>
</dbReference>
<gene>
    <name evidence="7" type="ORF">FPE_LOCUS5529</name>
</gene>
<evidence type="ECO:0000256" key="1">
    <source>
        <dbReference type="ARBA" id="ARBA00004193"/>
    </source>
</evidence>
<evidence type="ECO:0000256" key="4">
    <source>
        <dbReference type="ARBA" id="ARBA00023288"/>
    </source>
</evidence>
<dbReference type="SUPFAM" id="SSF56112">
    <property type="entry name" value="Protein kinase-like (PK-like)"/>
    <property type="match status" value="1"/>
</dbReference>
<keyword evidence="5" id="KW-1133">Transmembrane helix</keyword>
<dbReference type="GO" id="GO:0005524">
    <property type="term" value="F:ATP binding"/>
    <property type="evidence" value="ECO:0007669"/>
    <property type="project" value="InterPro"/>
</dbReference>
<keyword evidence="8" id="KW-1185">Reference proteome</keyword>
<evidence type="ECO:0000313" key="8">
    <source>
        <dbReference type="Proteomes" id="UP000834106"/>
    </source>
</evidence>
<dbReference type="InterPro" id="IPR011009">
    <property type="entry name" value="Kinase-like_dom_sf"/>
</dbReference>
<evidence type="ECO:0000256" key="2">
    <source>
        <dbReference type="ARBA" id="ARBA00022527"/>
    </source>
</evidence>
<dbReference type="Gene3D" id="1.10.510.10">
    <property type="entry name" value="Transferase(Phosphotransferase) domain 1"/>
    <property type="match status" value="1"/>
</dbReference>
<dbReference type="Pfam" id="PF00069">
    <property type="entry name" value="Pkinase"/>
    <property type="match status" value="1"/>
</dbReference>
<dbReference type="PANTHER" id="PTHR47985">
    <property type="entry name" value="OS07G0668900 PROTEIN"/>
    <property type="match status" value="1"/>
</dbReference>
<keyword evidence="2" id="KW-0808">Transferase</keyword>
<protein>
    <recommendedName>
        <fullName evidence="6">Protein kinase domain-containing protein</fullName>
    </recommendedName>
</protein>
<keyword evidence="4" id="KW-0449">Lipoprotein</keyword>
<accession>A0AAD1YVF6</accession>
<dbReference type="PANTHER" id="PTHR47985:SF81">
    <property type="entry name" value="SERINE_THREONINE-PROTEIN KINASE CDL1-LIKE"/>
    <property type="match status" value="1"/>
</dbReference>
<dbReference type="GO" id="GO:0005886">
    <property type="term" value="C:plasma membrane"/>
    <property type="evidence" value="ECO:0007669"/>
    <property type="project" value="UniProtKB-SubCell"/>
</dbReference>
<organism evidence="7 8">
    <name type="scientific">Fraxinus pennsylvanica</name>
    <dbReference type="NCBI Taxonomy" id="56036"/>
    <lineage>
        <taxon>Eukaryota</taxon>
        <taxon>Viridiplantae</taxon>
        <taxon>Streptophyta</taxon>
        <taxon>Embryophyta</taxon>
        <taxon>Tracheophyta</taxon>
        <taxon>Spermatophyta</taxon>
        <taxon>Magnoliopsida</taxon>
        <taxon>eudicotyledons</taxon>
        <taxon>Gunneridae</taxon>
        <taxon>Pentapetalae</taxon>
        <taxon>asterids</taxon>
        <taxon>lamiids</taxon>
        <taxon>Lamiales</taxon>
        <taxon>Oleaceae</taxon>
        <taxon>Oleeae</taxon>
        <taxon>Fraxinus</taxon>
    </lineage>
</organism>
<name>A0AAD1YVF6_9LAMI</name>
<dbReference type="GO" id="GO:0004674">
    <property type="term" value="F:protein serine/threonine kinase activity"/>
    <property type="evidence" value="ECO:0007669"/>
    <property type="project" value="UniProtKB-KW"/>
</dbReference>
<dbReference type="FunFam" id="1.10.510.10:FF:000095">
    <property type="entry name" value="protein STRUBBELIG-RECEPTOR FAMILY 8"/>
    <property type="match status" value="1"/>
</dbReference>
<evidence type="ECO:0000259" key="6">
    <source>
        <dbReference type="PROSITE" id="PS50011"/>
    </source>
</evidence>
<keyword evidence="2" id="KW-0723">Serine/threonine-protein kinase</keyword>
<evidence type="ECO:0000313" key="7">
    <source>
        <dbReference type="EMBL" id="CAI9758099.1"/>
    </source>
</evidence>
<keyword evidence="5" id="KW-0812">Transmembrane</keyword>
<keyword evidence="2" id="KW-0418">Kinase</keyword>